<evidence type="ECO:0000256" key="1">
    <source>
        <dbReference type="SAM" id="MobiDB-lite"/>
    </source>
</evidence>
<dbReference type="Proteomes" id="UP000824037">
    <property type="component" value="Unassembled WGS sequence"/>
</dbReference>
<reference evidence="2" key="2">
    <citation type="submission" date="2021-04" db="EMBL/GenBank/DDBJ databases">
        <authorList>
            <person name="Gilroy R."/>
        </authorList>
    </citation>
    <scope>NUCLEOTIDE SEQUENCE</scope>
    <source>
        <strain evidence="2">ChiGjej4B4-7305</strain>
    </source>
</reference>
<feature type="non-terminal residue" evidence="2">
    <location>
        <position position="125"/>
    </location>
</feature>
<gene>
    <name evidence="2" type="ORF">H9815_14965</name>
</gene>
<feature type="compositionally biased region" description="Low complexity" evidence="1">
    <location>
        <begin position="41"/>
        <end position="55"/>
    </location>
</feature>
<sequence length="125" mass="12121">MSISPFRQSRLRVRPGAVTAAALGLALVATSCGTEGEDPGADAGADADAGGSADANGGGDPSEDPSNPAAELGDWVEVPAGAIVLASTPGTALLAVGEPGQGEGEATRDVAAYDAAGEELWTFPG</sequence>
<comment type="caution">
    <text evidence="2">The sequence shown here is derived from an EMBL/GenBank/DDBJ whole genome shotgun (WGS) entry which is preliminary data.</text>
</comment>
<reference evidence="2" key="1">
    <citation type="journal article" date="2021" name="PeerJ">
        <title>Extensive microbial diversity within the chicken gut microbiome revealed by metagenomics and culture.</title>
        <authorList>
            <person name="Gilroy R."/>
            <person name="Ravi A."/>
            <person name="Getino M."/>
            <person name="Pursley I."/>
            <person name="Horton D.L."/>
            <person name="Alikhan N.F."/>
            <person name="Baker D."/>
            <person name="Gharbi K."/>
            <person name="Hall N."/>
            <person name="Watson M."/>
            <person name="Adriaenssens E.M."/>
            <person name="Foster-Nyarko E."/>
            <person name="Jarju S."/>
            <person name="Secka A."/>
            <person name="Antonio M."/>
            <person name="Oren A."/>
            <person name="Chaudhuri R.R."/>
            <person name="La Ragione R."/>
            <person name="Hildebrand F."/>
            <person name="Pallen M.J."/>
        </authorList>
    </citation>
    <scope>NUCLEOTIDE SEQUENCE</scope>
    <source>
        <strain evidence="2">ChiGjej4B4-7305</strain>
    </source>
</reference>
<evidence type="ECO:0000313" key="3">
    <source>
        <dbReference type="Proteomes" id="UP000824037"/>
    </source>
</evidence>
<protein>
    <submittedName>
        <fullName evidence="2">Uncharacterized protein</fullName>
    </submittedName>
</protein>
<feature type="region of interest" description="Disordered" evidence="1">
    <location>
        <begin position="32"/>
        <end position="71"/>
    </location>
</feature>
<proteinExistence type="predicted"/>
<dbReference type="AlphaFoldDB" id="A0A9D2J592"/>
<dbReference type="EMBL" id="DXBY01000260">
    <property type="protein sequence ID" value="HIZ37073.1"/>
    <property type="molecule type" value="Genomic_DNA"/>
</dbReference>
<accession>A0A9D2J592</accession>
<organism evidence="2 3">
    <name type="scientific">Candidatus Ruania gallistercoris</name>
    <dbReference type="NCBI Taxonomy" id="2838746"/>
    <lineage>
        <taxon>Bacteria</taxon>
        <taxon>Bacillati</taxon>
        <taxon>Actinomycetota</taxon>
        <taxon>Actinomycetes</taxon>
        <taxon>Micrococcales</taxon>
        <taxon>Ruaniaceae</taxon>
        <taxon>Ruania</taxon>
    </lineage>
</organism>
<dbReference type="PROSITE" id="PS51257">
    <property type="entry name" value="PROKAR_LIPOPROTEIN"/>
    <property type="match status" value="1"/>
</dbReference>
<evidence type="ECO:0000313" key="2">
    <source>
        <dbReference type="EMBL" id="HIZ37073.1"/>
    </source>
</evidence>
<name>A0A9D2J592_9MICO</name>